<dbReference type="OrthoDB" id="9814826at2"/>
<comment type="caution">
    <text evidence="1">The sequence shown here is derived from an EMBL/GenBank/DDBJ whole genome shotgun (WGS) entry which is preliminary data.</text>
</comment>
<dbReference type="STRING" id="550983.A4R26_28510"/>
<proteinExistence type="predicted"/>
<dbReference type="RefSeq" id="WP_081169723.1">
    <property type="nucleotide sequence ID" value="NZ_LWBP01000213.1"/>
</dbReference>
<protein>
    <submittedName>
        <fullName evidence="1">Uncharacterized protein</fullName>
    </submittedName>
</protein>
<dbReference type="AlphaFoldDB" id="A0A1V9F2S5"/>
<reference evidence="2" key="1">
    <citation type="submission" date="2016-04" db="EMBL/GenBank/DDBJ databases">
        <authorList>
            <person name="Chen L."/>
            <person name="Zhuang W."/>
            <person name="Wang G."/>
        </authorList>
    </citation>
    <scope>NUCLEOTIDE SEQUENCE [LARGE SCALE GENOMIC DNA]</scope>
    <source>
        <strain evidence="2">208</strain>
    </source>
</reference>
<organism evidence="1 2">
    <name type="scientific">Niastella populi</name>
    <dbReference type="NCBI Taxonomy" id="550983"/>
    <lineage>
        <taxon>Bacteria</taxon>
        <taxon>Pseudomonadati</taxon>
        <taxon>Bacteroidota</taxon>
        <taxon>Chitinophagia</taxon>
        <taxon>Chitinophagales</taxon>
        <taxon>Chitinophagaceae</taxon>
        <taxon>Niastella</taxon>
    </lineage>
</organism>
<sequence>MFNISKRSGQLQAEEPDNFYLMPLTDSDPEIMVQAKQLYNYQTTHHFFAGDESTVEIFNALKEIALHNGHEYFGVLELHPDYEAVLAMLKLLVDSVPELPQKPAYNAIEWMDDMHPNCWMAWKNATFYLSGGETLIDNFQQYLLQRRVHKQQIRIIKL</sequence>
<name>A0A1V9F2S5_9BACT</name>
<evidence type="ECO:0000313" key="2">
    <source>
        <dbReference type="Proteomes" id="UP000192276"/>
    </source>
</evidence>
<evidence type="ECO:0000313" key="1">
    <source>
        <dbReference type="EMBL" id="OQP52698.1"/>
    </source>
</evidence>
<dbReference type="EMBL" id="LWBP01000213">
    <property type="protein sequence ID" value="OQP52698.1"/>
    <property type="molecule type" value="Genomic_DNA"/>
</dbReference>
<accession>A0A1V9F2S5</accession>
<keyword evidence="2" id="KW-1185">Reference proteome</keyword>
<gene>
    <name evidence="1" type="ORF">A4R26_28510</name>
</gene>
<dbReference type="Proteomes" id="UP000192276">
    <property type="component" value="Unassembled WGS sequence"/>
</dbReference>